<dbReference type="Gene3D" id="3.40.50.720">
    <property type="entry name" value="NAD(P)-binding Rossmann-like Domain"/>
    <property type="match status" value="1"/>
</dbReference>
<dbReference type="SUPFAM" id="SSF51905">
    <property type="entry name" value="FAD/NAD(P)-binding domain"/>
    <property type="match status" value="1"/>
</dbReference>
<dbReference type="PROSITE" id="PS51257">
    <property type="entry name" value="PROKAR_LIPOPROTEIN"/>
    <property type="match status" value="1"/>
</dbReference>
<dbReference type="Proteomes" id="UP001316087">
    <property type="component" value="Unassembled WGS sequence"/>
</dbReference>
<protein>
    <submittedName>
        <fullName evidence="1">FAD-dependent oxidoreductase</fullName>
    </submittedName>
</protein>
<dbReference type="PRINTS" id="PR00411">
    <property type="entry name" value="PNDRDTASEI"/>
</dbReference>
<gene>
    <name evidence="1" type="ORF">LZ480_16070</name>
</gene>
<organism evidence="1 2">
    <name type="scientific">Solibacillus palustris</name>
    <dbReference type="NCBI Taxonomy" id="2908203"/>
    <lineage>
        <taxon>Bacteria</taxon>
        <taxon>Bacillati</taxon>
        <taxon>Bacillota</taxon>
        <taxon>Bacilli</taxon>
        <taxon>Bacillales</taxon>
        <taxon>Caryophanaceae</taxon>
        <taxon>Solibacillus</taxon>
    </lineage>
</organism>
<comment type="caution">
    <text evidence="1">The sequence shown here is derived from an EMBL/GenBank/DDBJ whole genome shotgun (WGS) entry which is preliminary data.</text>
</comment>
<dbReference type="RefSeq" id="WP_241370563.1">
    <property type="nucleotide sequence ID" value="NZ_JAKZFC010000007.1"/>
</dbReference>
<dbReference type="PANTHER" id="PTHR42716">
    <property type="entry name" value="L-ASPARTATE OXIDASE"/>
    <property type="match status" value="1"/>
</dbReference>
<sequence>MMKQENSDVIVIGGGLGGCMAALAVAKMGYQVIMTEETDWLGGQLTSQGVPPDEHRWIEHFGCTSTYREFRNRVRQYYRDNYPLTKEAKENDLLNPGNGWVSRLAHEPKVALNVISDMLAPFVNSGKIKILYNYKPIEATKDGDTVQSITVVHVNELAKIELSGHYFLDATECGDVLPIAGVEYVTGAESRLITGEPHALEESNPKDMQSFTYVFAVDYIEGGNFVIEKPEQYDFWRNYMPKFSHLPLFSWYAVDADDTTKLKEFTLFPNEQQIPSLFTYRRILDTNNIDGALYEGDISLINWAQNDYFLGPIIGVSNEEIEKNLKNAKQQSLSLLYWLQTEAPRLDGGKGFPSLRLRKDVMGTEDGLAKYPYIRESRRIKAMHTITEQEVSKEIRGEKGICTYFDSVGVGSYHLDLHHTTVTNRSFYIPNYPYEIPLGALLPIRVKNVIPACKNIGTTQITNGCYRLHPTEWNIGESAGYLVAFSMLNQVTPHQVRQEEKYLKEYQSLLLANGVQLHWPEDIDL</sequence>
<evidence type="ECO:0000313" key="1">
    <source>
        <dbReference type="EMBL" id="MCH7323392.1"/>
    </source>
</evidence>
<reference evidence="1 2" key="1">
    <citation type="submission" date="2022-03" db="EMBL/GenBank/DDBJ databases">
        <authorList>
            <person name="Jo J.-H."/>
            <person name="Im W.-T."/>
        </authorList>
    </citation>
    <scope>NUCLEOTIDE SEQUENCE [LARGE SCALE GENOMIC DNA]</scope>
    <source>
        <strain evidence="1 2">MA9</strain>
    </source>
</reference>
<accession>A0ABS9UGA7</accession>
<evidence type="ECO:0000313" key="2">
    <source>
        <dbReference type="Proteomes" id="UP001316087"/>
    </source>
</evidence>
<name>A0ABS9UGA7_9BACL</name>
<dbReference type="PANTHER" id="PTHR42716:SF1">
    <property type="entry name" value="SLL0471 PROTEIN"/>
    <property type="match status" value="1"/>
</dbReference>
<proteinExistence type="predicted"/>
<dbReference type="InterPro" id="IPR005288">
    <property type="entry name" value="NadB"/>
</dbReference>
<dbReference type="Pfam" id="PF12831">
    <property type="entry name" value="FAD_oxidored"/>
    <property type="match status" value="1"/>
</dbReference>
<dbReference type="EMBL" id="JAKZFC010000007">
    <property type="protein sequence ID" value="MCH7323392.1"/>
    <property type="molecule type" value="Genomic_DNA"/>
</dbReference>
<dbReference type="InterPro" id="IPR036188">
    <property type="entry name" value="FAD/NAD-bd_sf"/>
</dbReference>
<keyword evidence="2" id="KW-1185">Reference proteome</keyword>